<keyword evidence="2" id="KW-1185">Reference proteome</keyword>
<evidence type="ECO:0000313" key="1">
    <source>
        <dbReference type="EMBL" id="CAG8844707.1"/>
    </source>
</evidence>
<gene>
    <name evidence="1" type="ORF">RPERSI_LOCUS33322</name>
</gene>
<reference evidence="1" key="1">
    <citation type="submission" date="2021-06" db="EMBL/GenBank/DDBJ databases">
        <authorList>
            <person name="Kallberg Y."/>
            <person name="Tangrot J."/>
            <person name="Rosling A."/>
        </authorList>
    </citation>
    <scope>NUCLEOTIDE SEQUENCE</scope>
    <source>
        <strain evidence="1">MA461A</strain>
    </source>
</reference>
<accession>A0ACA9SQ05</accession>
<feature type="non-terminal residue" evidence="1">
    <location>
        <position position="125"/>
    </location>
</feature>
<feature type="non-terminal residue" evidence="1">
    <location>
        <position position="1"/>
    </location>
</feature>
<organism evidence="1 2">
    <name type="scientific">Racocetra persica</name>
    <dbReference type="NCBI Taxonomy" id="160502"/>
    <lineage>
        <taxon>Eukaryota</taxon>
        <taxon>Fungi</taxon>
        <taxon>Fungi incertae sedis</taxon>
        <taxon>Mucoromycota</taxon>
        <taxon>Glomeromycotina</taxon>
        <taxon>Glomeromycetes</taxon>
        <taxon>Diversisporales</taxon>
        <taxon>Gigasporaceae</taxon>
        <taxon>Racocetra</taxon>
    </lineage>
</organism>
<sequence length="125" mass="14664">EINKIIRENTKEKGYIVFNHDSATNILPNTKLKILLIADFEIRVQRRINQLKRDNYNDICLDIIKQDTLSIEFIKKIIKLSIIFVIDTIYLSIEEVVDKILLKTSNVITNLKLSEENYTEKSLKL</sequence>
<name>A0ACA9SQ05_9GLOM</name>
<protein>
    <submittedName>
        <fullName evidence="1">34259_t:CDS:1</fullName>
    </submittedName>
</protein>
<evidence type="ECO:0000313" key="2">
    <source>
        <dbReference type="Proteomes" id="UP000789920"/>
    </source>
</evidence>
<dbReference type="Proteomes" id="UP000789920">
    <property type="component" value="Unassembled WGS sequence"/>
</dbReference>
<dbReference type="EMBL" id="CAJVQC010143752">
    <property type="protein sequence ID" value="CAG8844707.1"/>
    <property type="molecule type" value="Genomic_DNA"/>
</dbReference>
<comment type="caution">
    <text evidence="1">The sequence shown here is derived from an EMBL/GenBank/DDBJ whole genome shotgun (WGS) entry which is preliminary data.</text>
</comment>
<proteinExistence type="predicted"/>